<gene>
    <name evidence="2" type="ORF">CAP_8596</name>
</gene>
<protein>
    <recommendedName>
        <fullName evidence="4">DNA alkylation repair protein</fullName>
    </recommendedName>
</protein>
<accession>A0A017SW16</accession>
<dbReference type="Gene3D" id="1.25.10.90">
    <property type="match status" value="1"/>
</dbReference>
<dbReference type="Proteomes" id="UP000019678">
    <property type="component" value="Unassembled WGS sequence"/>
</dbReference>
<dbReference type="RefSeq" id="WP_044249916.1">
    <property type="nucleotide sequence ID" value="NZ_ASRX01000087.1"/>
</dbReference>
<name>A0A017SW16_9BACT</name>
<dbReference type="eggNOG" id="COG4912">
    <property type="taxonomic scope" value="Bacteria"/>
</dbReference>
<dbReference type="SUPFAM" id="SSF48371">
    <property type="entry name" value="ARM repeat"/>
    <property type="match status" value="1"/>
</dbReference>
<dbReference type="InterPro" id="IPR016024">
    <property type="entry name" value="ARM-type_fold"/>
</dbReference>
<dbReference type="AlphaFoldDB" id="A0A017SW16"/>
<dbReference type="InterPro" id="IPR014825">
    <property type="entry name" value="DNA_alkylation"/>
</dbReference>
<reference evidence="2 3" key="1">
    <citation type="submission" date="2013-05" db="EMBL/GenBank/DDBJ databases">
        <title>Genome assembly of Chondromyces apiculatus DSM 436.</title>
        <authorList>
            <person name="Sharma G."/>
            <person name="Khatri I."/>
            <person name="Kaur C."/>
            <person name="Mayilraj S."/>
            <person name="Subramanian S."/>
        </authorList>
    </citation>
    <scope>NUCLEOTIDE SEQUENCE [LARGE SCALE GENOMIC DNA]</scope>
    <source>
        <strain evidence="2 3">DSM 436</strain>
    </source>
</reference>
<dbReference type="EMBL" id="ASRX01000087">
    <property type="protein sequence ID" value="EYF01173.1"/>
    <property type="molecule type" value="Genomic_DNA"/>
</dbReference>
<evidence type="ECO:0000313" key="3">
    <source>
        <dbReference type="Proteomes" id="UP000019678"/>
    </source>
</evidence>
<feature type="compositionally biased region" description="Basic residues" evidence="1">
    <location>
        <begin position="236"/>
        <end position="246"/>
    </location>
</feature>
<evidence type="ECO:0008006" key="4">
    <source>
        <dbReference type="Google" id="ProtNLM"/>
    </source>
</evidence>
<feature type="region of interest" description="Disordered" evidence="1">
    <location>
        <begin position="223"/>
        <end position="281"/>
    </location>
</feature>
<dbReference type="Pfam" id="PF08713">
    <property type="entry name" value="DNA_alkylation"/>
    <property type="match status" value="1"/>
</dbReference>
<dbReference type="CDD" id="cd06561">
    <property type="entry name" value="AlkD_like"/>
    <property type="match status" value="1"/>
</dbReference>
<dbReference type="PANTHER" id="PTHR41291:SF1">
    <property type="entry name" value="DNA ALKYLATION REPAIR PROTEIN"/>
    <property type="match status" value="1"/>
</dbReference>
<keyword evidence="3" id="KW-1185">Reference proteome</keyword>
<proteinExistence type="predicted"/>
<evidence type="ECO:0000313" key="2">
    <source>
        <dbReference type="EMBL" id="EYF01173.1"/>
    </source>
</evidence>
<evidence type="ECO:0000256" key="1">
    <source>
        <dbReference type="SAM" id="MobiDB-lite"/>
    </source>
</evidence>
<dbReference type="STRING" id="1192034.CAP_8596"/>
<sequence length="281" mass="30207">MNLDDLMAELEGLGTEQNRKIYKRHGSGDNVFGVSFAHLGAIKKRIKTDHLLARKLWSTGNADARALATMIADPAQSSLQEADSWLVGVRQHGLIDMYTKDVVSRAAYAREAMERWTASEDEFIGRAGWDVLGQLAASDPSLPESLFSSRIQEIEARIGTAKNRTRETMNQALIRIGTRTPALRVQALAAARRIGKVEVDHGDTACKTSDAVATIEKIWARTGEGTSAPQAAGTKKAAKTTSKKKASTPAKAAVTRKAAGTKVASATSKKTGASPRPTRKP</sequence>
<comment type="caution">
    <text evidence="2">The sequence shown here is derived from an EMBL/GenBank/DDBJ whole genome shotgun (WGS) entry which is preliminary data.</text>
</comment>
<organism evidence="2 3">
    <name type="scientific">Chondromyces apiculatus DSM 436</name>
    <dbReference type="NCBI Taxonomy" id="1192034"/>
    <lineage>
        <taxon>Bacteria</taxon>
        <taxon>Pseudomonadati</taxon>
        <taxon>Myxococcota</taxon>
        <taxon>Polyangia</taxon>
        <taxon>Polyangiales</taxon>
        <taxon>Polyangiaceae</taxon>
        <taxon>Chondromyces</taxon>
    </lineage>
</organism>
<dbReference type="PANTHER" id="PTHR41291">
    <property type="entry name" value="DNA ALKYLATION REPAIR PROTEIN"/>
    <property type="match status" value="1"/>
</dbReference>